<keyword evidence="2" id="KW-0732">Signal</keyword>
<evidence type="ECO:0000313" key="3">
    <source>
        <dbReference type="EMBL" id="RYV52604.1"/>
    </source>
</evidence>
<feature type="chain" id="PRO_5038982481" evidence="2">
    <location>
        <begin position="24"/>
        <end position="156"/>
    </location>
</feature>
<sequence>MTHPTRPRTASTVGTLAAAALLAGLLSGCTPEPDLTPAAANQLQASVLEVSRAAAADDLPAARTALDALTGQLADERASGGLSPEREALIEAAIAAVSADLTALEDEAARVQAEAQAAADAAAADDAAAAQKAAAEQAADDAEDAKDRKKGNKDDD</sequence>
<comment type="caution">
    <text evidence="3">The sequence shown here is derived from an EMBL/GenBank/DDBJ whole genome shotgun (WGS) entry which is preliminary data.</text>
</comment>
<feature type="signal peptide" evidence="2">
    <location>
        <begin position="1"/>
        <end position="23"/>
    </location>
</feature>
<gene>
    <name evidence="3" type="ORF">EUA98_02585</name>
</gene>
<dbReference type="RefSeq" id="WP_130101098.1">
    <property type="nucleotide sequence ID" value="NZ_SDWW01000004.1"/>
</dbReference>
<name>A0A4V1ZHM9_9MICO</name>
<protein>
    <submittedName>
        <fullName evidence="3">Mucin-associated surface protein</fullName>
    </submittedName>
</protein>
<feature type="compositionally biased region" description="Low complexity" evidence="1">
    <location>
        <begin position="117"/>
        <end position="137"/>
    </location>
</feature>
<dbReference type="EMBL" id="SDWW01000004">
    <property type="protein sequence ID" value="RYV52604.1"/>
    <property type="molecule type" value="Genomic_DNA"/>
</dbReference>
<proteinExistence type="predicted"/>
<evidence type="ECO:0000256" key="2">
    <source>
        <dbReference type="SAM" id="SignalP"/>
    </source>
</evidence>
<evidence type="ECO:0000313" key="4">
    <source>
        <dbReference type="Proteomes" id="UP000293764"/>
    </source>
</evidence>
<keyword evidence="4" id="KW-1185">Reference proteome</keyword>
<feature type="region of interest" description="Disordered" evidence="1">
    <location>
        <begin position="117"/>
        <end position="156"/>
    </location>
</feature>
<accession>A0A4V1ZHM9</accession>
<dbReference type="AlphaFoldDB" id="A0A4V1ZHM9"/>
<dbReference type="Proteomes" id="UP000293764">
    <property type="component" value="Unassembled WGS sequence"/>
</dbReference>
<evidence type="ECO:0000256" key="1">
    <source>
        <dbReference type="SAM" id="MobiDB-lite"/>
    </source>
</evidence>
<dbReference type="PROSITE" id="PS51257">
    <property type="entry name" value="PROKAR_LIPOPROTEIN"/>
    <property type="match status" value="1"/>
</dbReference>
<organism evidence="3 4">
    <name type="scientific">Pengzhenrongella frigida</name>
    <dbReference type="NCBI Taxonomy" id="1259133"/>
    <lineage>
        <taxon>Bacteria</taxon>
        <taxon>Bacillati</taxon>
        <taxon>Actinomycetota</taxon>
        <taxon>Actinomycetes</taxon>
        <taxon>Micrococcales</taxon>
        <taxon>Pengzhenrongella</taxon>
    </lineage>
</organism>
<reference evidence="3 4" key="1">
    <citation type="submission" date="2019-01" db="EMBL/GenBank/DDBJ databases">
        <title>Novel species of Cellulomonas.</title>
        <authorList>
            <person name="Liu Q."/>
            <person name="Xin Y.-H."/>
        </authorList>
    </citation>
    <scope>NUCLEOTIDE SEQUENCE [LARGE SCALE GENOMIC DNA]</scope>
    <source>
        <strain evidence="3 4">HLT2-17</strain>
    </source>
</reference>